<proteinExistence type="predicted"/>
<dbReference type="Proteomes" id="UP000182977">
    <property type="component" value="Chromosome I"/>
</dbReference>
<dbReference type="AlphaFoldDB" id="A0A1H2L0Y4"/>
<evidence type="ECO:0000313" key="2">
    <source>
        <dbReference type="Proteomes" id="UP000182977"/>
    </source>
</evidence>
<dbReference type="STRING" id="419479.SAMN04488563_4705"/>
<reference evidence="2" key="1">
    <citation type="submission" date="2016-10" db="EMBL/GenBank/DDBJ databases">
        <authorList>
            <person name="Varghese N."/>
            <person name="Submissions S."/>
        </authorList>
    </citation>
    <scope>NUCLEOTIDE SEQUENCE [LARGE SCALE GENOMIC DNA]</scope>
    <source>
        <strain evidence="2">DSM 45079</strain>
    </source>
</reference>
<name>A0A1H2L0Y4_9ACTN</name>
<sequence>MVGRVTHTAADLVEQIIRTTGLPAGEARRVVADVAAYFSEPVDDYVRRRHQELQLRGGKNDEIFDRIRAELAHRPVRAPDLSARQLRRIVYG</sequence>
<organism evidence="1 2">
    <name type="scientific">Jiangella alkaliphila</name>
    <dbReference type="NCBI Taxonomy" id="419479"/>
    <lineage>
        <taxon>Bacteria</taxon>
        <taxon>Bacillati</taxon>
        <taxon>Actinomycetota</taxon>
        <taxon>Actinomycetes</taxon>
        <taxon>Jiangellales</taxon>
        <taxon>Jiangellaceae</taxon>
        <taxon>Jiangella</taxon>
    </lineage>
</organism>
<dbReference type="RefSeq" id="WP_046770075.1">
    <property type="nucleotide sequence ID" value="NZ_LBMC01000018.1"/>
</dbReference>
<dbReference type="EMBL" id="LT629791">
    <property type="protein sequence ID" value="SDU74251.1"/>
    <property type="molecule type" value="Genomic_DNA"/>
</dbReference>
<keyword evidence="2" id="KW-1185">Reference proteome</keyword>
<accession>A0A1H2L0Y4</accession>
<gene>
    <name evidence="1" type="ORF">SAMN04488563_4705</name>
</gene>
<dbReference type="OrthoDB" id="3214269at2"/>
<evidence type="ECO:0000313" key="1">
    <source>
        <dbReference type="EMBL" id="SDU74251.1"/>
    </source>
</evidence>
<protein>
    <submittedName>
        <fullName evidence="1">Uncharacterized protein</fullName>
    </submittedName>
</protein>